<feature type="signal peptide" evidence="1">
    <location>
        <begin position="1"/>
        <end position="24"/>
    </location>
</feature>
<dbReference type="Proteomes" id="UP000092443">
    <property type="component" value="Unplaced"/>
</dbReference>
<keyword evidence="1" id="KW-0732">Signal</keyword>
<gene>
    <name evidence="3" type="primary">LOC119645313</name>
</gene>
<evidence type="ECO:0000256" key="1">
    <source>
        <dbReference type="SAM" id="SignalP"/>
    </source>
</evidence>
<proteinExistence type="predicted"/>
<evidence type="ECO:0000313" key="2">
    <source>
        <dbReference type="Proteomes" id="UP000092443"/>
    </source>
</evidence>
<evidence type="ECO:0000313" key="3">
    <source>
        <dbReference type="RefSeq" id="XP_037901382.1"/>
    </source>
</evidence>
<feature type="chain" id="PRO_5038973930" evidence="1">
    <location>
        <begin position="25"/>
        <end position="224"/>
    </location>
</feature>
<protein>
    <submittedName>
        <fullName evidence="3">Uncharacterized protein LOC119645313</fullName>
    </submittedName>
</protein>
<dbReference type="RefSeq" id="XP_037901382.1">
    <property type="nucleotide sequence ID" value="XM_038045454.1"/>
</dbReference>
<reference evidence="3" key="1">
    <citation type="submission" date="2025-08" db="UniProtKB">
        <authorList>
            <consortium name="RefSeq"/>
        </authorList>
    </citation>
    <scope>IDENTIFICATION</scope>
    <source>
        <tissue evidence="3">Whole body pupa</tissue>
    </source>
</reference>
<name>A0A9C6E2L7_9MUSC</name>
<sequence length="224" mass="24790">MWKYLQCVMLSAVLLLPKFSQTLAEYSMQPSQQVEYYHYPSPPPPSLQTTVKNQLSRQTLAVTRNAHFQPNKLYRSVQNFKTSQSYQKATANELMPPTQSAMWTMTILNAQIARQFASPALDHMAFTMALAKQGYAPSHPAINSAATSLSTNVNAVKRESSIPAPSASLFSKSTQTLRSLNVKLPLPFGITPLNIGPLPLQTGAPYSSLPKAYNSYGYAYLPRK</sequence>
<dbReference type="GeneID" id="119645313"/>
<accession>A0A9C6E2L7</accession>
<keyword evidence="2" id="KW-1185">Reference proteome</keyword>
<dbReference type="AlphaFoldDB" id="A0A9C6E2L7"/>
<organism evidence="2 3">
    <name type="scientific">Glossina fuscipes</name>
    <dbReference type="NCBI Taxonomy" id="7396"/>
    <lineage>
        <taxon>Eukaryota</taxon>
        <taxon>Metazoa</taxon>
        <taxon>Ecdysozoa</taxon>
        <taxon>Arthropoda</taxon>
        <taxon>Hexapoda</taxon>
        <taxon>Insecta</taxon>
        <taxon>Pterygota</taxon>
        <taxon>Neoptera</taxon>
        <taxon>Endopterygota</taxon>
        <taxon>Diptera</taxon>
        <taxon>Brachycera</taxon>
        <taxon>Muscomorpha</taxon>
        <taxon>Hippoboscoidea</taxon>
        <taxon>Glossinidae</taxon>
        <taxon>Glossina</taxon>
    </lineage>
</organism>
<dbReference type="KEGG" id="gfs:119645313"/>